<dbReference type="InterPro" id="IPR004358">
    <property type="entry name" value="Sig_transdc_His_kin-like_C"/>
</dbReference>
<dbReference type="AlphaFoldDB" id="A0A1I7B1T2"/>
<dbReference type="InterPro" id="IPR036097">
    <property type="entry name" value="HisK_dim/P_sf"/>
</dbReference>
<dbReference type="Gene3D" id="1.10.287.130">
    <property type="match status" value="1"/>
</dbReference>
<evidence type="ECO:0000259" key="11">
    <source>
        <dbReference type="PROSITE" id="PS50109"/>
    </source>
</evidence>
<evidence type="ECO:0000256" key="1">
    <source>
        <dbReference type="ARBA" id="ARBA00000085"/>
    </source>
</evidence>
<comment type="catalytic activity">
    <reaction evidence="1">
        <text>ATP + protein L-histidine = ADP + protein N-phospho-L-histidine.</text>
        <dbReference type="EC" id="2.7.13.3"/>
    </reaction>
</comment>
<feature type="transmembrane region" description="Helical" evidence="10">
    <location>
        <begin position="241"/>
        <end position="264"/>
    </location>
</feature>
<dbReference type="EC" id="2.7.13.3" evidence="3"/>
<keyword evidence="10" id="KW-0472">Membrane</keyword>
<dbReference type="SUPFAM" id="SSF158472">
    <property type="entry name" value="HAMP domain-like"/>
    <property type="match status" value="1"/>
</dbReference>
<feature type="transmembrane region" description="Helical" evidence="10">
    <location>
        <begin position="14"/>
        <end position="36"/>
    </location>
</feature>
<organism evidence="13 14">
    <name type="scientific">Pseudovibrio denitrificans</name>
    <dbReference type="NCBI Taxonomy" id="258256"/>
    <lineage>
        <taxon>Bacteria</taxon>
        <taxon>Pseudomonadati</taxon>
        <taxon>Pseudomonadota</taxon>
        <taxon>Alphaproteobacteria</taxon>
        <taxon>Hyphomicrobiales</taxon>
        <taxon>Stappiaceae</taxon>
        <taxon>Pseudovibrio</taxon>
    </lineage>
</organism>
<dbReference type="EMBL" id="FPBD01000003">
    <property type="protein sequence ID" value="SFT81092.1"/>
    <property type="molecule type" value="Genomic_DNA"/>
</dbReference>
<dbReference type="SMART" id="SM00304">
    <property type="entry name" value="HAMP"/>
    <property type="match status" value="1"/>
</dbReference>
<dbReference type="SUPFAM" id="SSF47384">
    <property type="entry name" value="Homodimeric domain of signal transducing histidine kinase"/>
    <property type="match status" value="1"/>
</dbReference>
<keyword evidence="5" id="KW-0597">Phosphoprotein</keyword>
<dbReference type="PRINTS" id="PR00344">
    <property type="entry name" value="BCTRLSENSOR"/>
</dbReference>
<dbReference type="CDD" id="cd00082">
    <property type="entry name" value="HisKA"/>
    <property type="match status" value="1"/>
</dbReference>
<evidence type="ECO:0000256" key="2">
    <source>
        <dbReference type="ARBA" id="ARBA00004651"/>
    </source>
</evidence>
<dbReference type="GO" id="GO:0005886">
    <property type="term" value="C:plasma membrane"/>
    <property type="evidence" value="ECO:0007669"/>
    <property type="project" value="UniProtKB-SubCell"/>
</dbReference>
<sequence>MIATATKKKWRPTLGLVVVAVLLSVLLLPLAIILFFRIFEHQIFQQTENALIAQSAVLSAVMSQMVEEQEEISLDDLVSAERSVSVENGPYTPIAPRNYLFSAKTYPRRAKAREAAEASSEVMLNIGSRLSPLLMETQKVTLAGFRILDHRGNVIAGRSEVGLSLSHVEEVQTALSGQYRSVLRERISDEPAPALTSLSRGTSTRIFSAMPVLVQGKVVGVIYASRTPSNTMRQLFKQWQIVAIAAAFTLLVTTAIGFVFLRVITKPIYELIDRTQRISSGDTQAIAPLKHNGTREFASLADSFLAMARKISERADYISTFASHAAHELKSPVTATKGAVELLLESGDDMSKDQRTRFLNNILQDSNRLSALLDRLRHLARADNPISAGTLRLGDLLDHLQGHYEQLAIEVACERDQTLPITLENAEIIFSNLLENAVNHGASKLTIKVEETPETLLFYTCDNGSGISEGNAGKIFDLFFTTKRAEGGTGMGLGIVQSMVKSHYGTVSYLPDRAETTFLVELPKATANSG</sequence>
<dbReference type="InterPro" id="IPR003594">
    <property type="entry name" value="HATPase_dom"/>
</dbReference>
<name>A0A1I7B1T2_9HYPH</name>
<dbReference type="SMART" id="SM00388">
    <property type="entry name" value="HisKA"/>
    <property type="match status" value="1"/>
</dbReference>
<keyword evidence="9" id="KW-0067">ATP-binding</keyword>
<keyword evidence="8 13" id="KW-0418">Kinase</keyword>
<evidence type="ECO:0000256" key="9">
    <source>
        <dbReference type="ARBA" id="ARBA00022840"/>
    </source>
</evidence>
<keyword evidence="7" id="KW-0547">Nucleotide-binding</keyword>
<dbReference type="PROSITE" id="PS50885">
    <property type="entry name" value="HAMP"/>
    <property type="match status" value="1"/>
</dbReference>
<keyword evidence="4" id="KW-1003">Cell membrane</keyword>
<dbReference type="InterPro" id="IPR036890">
    <property type="entry name" value="HATPase_C_sf"/>
</dbReference>
<dbReference type="SMART" id="SM00387">
    <property type="entry name" value="HATPase_c"/>
    <property type="match status" value="1"/>
</dbReference>
<protein>
    <recommendedName>
        <fullName evidence="3">histidine kinase</fullName>
        <ecNumber evidence="3">2.7.13.3</ecNumber>
    </recommendedName>
</protein>
<dbReference type="InterPro" id="IPR005467">
    <property type="entry name" value="His_kinase_dom"/>
</dbReference>
<dbReference type="Pfam" id="PF00512">
    <property type="entry name" value="HisKA"/>
    <property type="match status" value="1"/>
</dbReference>
<dbReference type="SUPFAM" id="SSF55874">
    <property type="entry name" value="ATPase domain of HSP90 chaperone/DNA topoisomerase II/histidine kinase"/>
    <property type="match status" value="1"/>
</dbReference>
<dbReference type="PANTHER" id="PTHR44936:SF10">
    <property type="entry name" value="SENSOR PROTEIN RSTB"/>
    <property type="match status" value="1"/>
</dbReference>
<dbReference type="CDD" id="cd00075">
    <property type="entry name" value="HATPase"/>
    <property type="match status" value="1"/>
</dbReference>
<dbReference type="CDD" id="cd06225">
    <property type="entry name" value="HAMP"/>
    <property type="match status" value="1"/>
</dbReference>
<evidence type="ECO:0000313" key="14">
    <source>
        <dbReference type="Proteomes" id="UP000183371"/>
    </source>
</evidence>
<feature type="domain" description="Histidine kinase" evidence="11">
    <location>
        <begin position="324"/>
        <end position="526"/>
    </location>
</feature>
<keyword evidence="10" id="KW-0812">Transmembrane</keyword>
<gene>
    <name evidence="13" type="ORF">SAMN05444141_103547</name>
</gene>
<accession>A0A1I7B1T2</accession>
<dbReference type="Proteomes" id="UP000183371">
    <property type="component" value="Unassembled WGS sequence"/>
</dbReference>
<dbReference type="Pfam" id="PF02518">
    <property type="entry name" value="HATPase_c"/>
    <property type="match status" value="1"/>
</dbReference>
<feature type="domain" description="HAMP" evidence="12">
    <location>
        <begin position="262"/>
        <end position="316"/>
    </location>
</feature>
<keyword evidence="6" id="KW-0808">Transferase</keyword>
<dbReference type="InterPro" id="IPR050980">
    <property type="entry name" value="2C_sensor_his_kinase"/>
</dbReference>
<evidence type="ECO:0000256" key="5">
    <source>
        <dbReference type="ARBA" id="ARBA00022553"/>
    </source>
</evidence>
<evidence type="ECO:0000256" key="3">
    <source>
        <dbReference type="ARBA" id="ARBA00012438"/>
    </source>
</evidence>
<dbReference type="GO" id="GO:0005524">
    <property type="term" value="F:ATP binding"/>
    <property type="evidence" value="ECO:0007669"/>
    <property type="project" value="UniProtKB-KW"/>
</dbReference>
<evidence type="ECO:0000256" key="6">
    <source>
        <dbReference type="ARBA" id="ARBA00022679"/>
    </source>
</evidence>
<keyword evidence="14" id="KW-1185">Reference proteome</keyword>
<reference evidence="14" key="1">
    <citation type="submission" date="2016-10" db="EMBL/GenBank/DDBJ databases">
        <authorList>
            <person name="Varghese N."/>
            <person name="Submissions S."/>
        </authorList>
    </citation>
    <scope>NUCLEOTIDE SEQUENCE [LARGE SCALE GENOMIC DNA]</scope>
    <source>
        <strain evidence="14">DSM 17465</strain>
    </source>
</reference>
<dbReference type="Gene3D" id="3.30.565.10">
    <property type="entry name" value="Histidine kinase-like ATPase, C-terminal domain"/>
    <property type="match status" value="1"/>
</dbReference>
<dbReference type="RefSeq" id="WP_083416856.1">
    <property type="nucleotide sequence ID" value="NZ_FPBD01000003.1"/>
</dbReference>
<evidence type="ECO:0000256" key="10">
    <source>
        <dbReference type="SAM" id="Phobius"/>
    </source>
</evidence>
<dbReference type="GO" id="GO:0000155">
    <property type="term" value="F:phosphorelay sensor kinase activity"/>
    <property type="evidence" value="ECO:0007669"/>
    <property type="project" value="InterPro"/>
</dbReference>
<proteinExistence type="predicted"/>
<evidence type="ECO:0000259" key="12">
    <source>
        <dbReference type="PROSITE" id="PS50885"/>
    </source>
</evidence>
<dbReference type="Gene3D" id="6.10.340.10">
    <property type="match status" value="1"/>
</dbReference>
<dbReference type="Pfam" id="PF00672">
    <property type="entry name" value="HAMP"/>
    <property type="match status" value="1"/>
</dbReference>
<evidence type="ECO:0000256" key="7">
    <source>
        <dbReference type="ARBA" id="ARBA00022741"/>
    </source>
</evidence>
<comment type="subcellular location">
    <subcellularLocation>
        <location evidence="2">Cell membrane</location>
        <topology evidence="2">Multi-pass membrane protein</topology>
    </subcellularLocation>
</comment>
<dbReference type="InterPro" id="IPR003661">
    <property type="entry name" value="HisK_dim/P_dom"/>
</dbReference>
<dbReference type="PROSITE" id="PS50109">
    <property type="entry name" value="HIS_KIN"/>
    <property type="match status" value="1"/>
</dbReference>
<evidence type="ECO:0000313" key="13">
    <source>
        <dbReference type="EMBL" id="SFT81092.1"/>
    </source>
</evidence>
<dbReference type="PANTHER" id="PTHR44936">
    <property type="entry name" value="SENSOR PROTEIN CREC"/>
    <property type="match status" value="1"/>
</dbReference>
<evidence type="ECO:0000256" key="4">
    <source>
        <dbReference type="ARBA" id="ARBA00022475"/>
    </source>
</evidence>
<evidence type="ECO:0000256" key="8">
    <source>
        <dbReference type="ARBA" id="ARBA00022777"/>
    </source>
</evidence>
<keyword evidence="10" id="KW-1133">Transmembrane helix</keyword>
<dbReference type="InterPro" id="IPR003660">
    <property type="entry name" value="HAMP_dom"/>
</dbReference>